<evidence type="ECO:0000313" key="6">
    <source>
        <dbReference type="Proteomes" id="UP000198711"/>
    </source>
</evidence>
<protein>
    <submittedName>
        <fullName evidence="5">TonB-linked outer membrane protein, SusC/RagA family</fullName>
    </submittedName>
</protein>
<comment type="subcellular location">
    <subcellularLocation>
        <location evidence="2">Cell outer membrane</location>
        <topology evidence="2">Multi-pass membrane protein</topology>
    </subcellularLocation>
</comment>
<dbReference type="RefSeq" id="WP_092724448.1">
    <property type="nucleotide sequence ID" value="NZ_FNNO01000011.1"/>
</dbReference>
<dbReference type="NCBIfam" id="TIGR04056">
    <property type="entry name" value="OMP_RagA_SusC"/>
    <property type="match status" value="1"/>
</dbReference>
<comment type="similarity">
    <text evidence="2">Belongs to the TonB-dependent receptor family.</text>
</comment>
<keyword evidence="2" id="KW-0813">Transport</keyword>
<dbReference type="PANTHER" id="PTHR30069">
    <property type="entry name" value="TONB-DEPENDENT OUTER MEMBRANE RECEPTOR"/>
    <property type="match status" value="1"/>
</dbReference>
<dbReference type="NCBIfam" id="TIGR04057">
    <property type="entry name" value="SusC_RagA_signa"/>
    <property type="match status" value="1"/>
</dbReference>
<keyword evidence="2" id="KW-0472">Membrane</keyword>
<accession>A0A8X8LEE9</accession>
<name>A0A8X8LEE9_9BACT</name>
<evidence type="ECO:0000259" key="4">
    <source>
        <dbReference type="Pfam" id="PF07715"/>
    </source>
</evidence>
<dbReference type="InterPro" id="IPR008969">
    <property type="entry name" value="CarboxyPept-like_regulatory"/>
</dbReference>
<dbReference type="Pfam" id="PF07715">
    <property type="entry name" value="Plug"/>
    <property type="match status" value="1"/>
</dbReference>
<dbReference type="Pfam" id="PF13715">
    <property type="entry name" value="CarbopepD_reg_2"/>
    <property type="match status" value="1"/>
</dbReference>
<keyword evidence="6" id="KW-1185">Reference proteome</keyword>
<dbReference type="PROSITE" id="PS52016">
    <property type="entry name" value="TONB_DEPENDENT_REC_3"/>
    <property type="match status" value="1"/>
</dbReference>
<evidence type="ECO:0000313" key="5">
    <source>
        <dbReference type="EMBL" id="SDX21873.1"/>
    </source>
</evidence>
<dbReference type="Gene3D" id="2.60.40.1120">
    <property type="entry name" value="Carboxypeptidase-like, regulatory domain"/>
    <property type="match status" value="1"/>
</dbReference>
<dbReference type="InterPro" id="IPR037066">
    <property type="entry name" value="Plug_dom_sf"/>
</dbReference>
<feature type="region of interest" description="Disordered" evidence="3">
    <location>
        <begin position="1"/>
        <end position="20"/>
    </location>
</feature>
<organism evidence="5 6">
    <name type="scientific">Hydrobacter penzbergensis</name>
    <dbReference type="NCBI Taxonomy" id="1235997"/>
    <lineage>
        <taxon>Bacteria</taxon>
        <taxon>Pseudomonadati</taxon>
        <taxon>Bacteroidota</taxon>
        <taxon>Chitinophagia</taxon>
        <taxon>Chitinophagales</taxon>
        <taxon>Chitinophagaceae</taxon>
        <taxon>Hydrobacter</taxon>
    </lineage>
</organism>
<dbReference type="SUPFAM" id="SSF56935">
    <property type="entry name" value="Porins"/>
    <property type="match status" value="1"/>
</dbReference>
<dbReference type="SUPFAM" id="SSF49464">
    <property type="entry name" value="Carboxypeptidase regulatory domain-like"/>
    <property type="match status" value="1"/>
</dbReference>
<dbReference type="Proteomes" id="UP000198711">
    <property type="component" value="Unassembled WGS sequence"/>
</dbReference>
<proteinExistence type="inferred from homology"/>
<dbReference type="GO" id="GO:0044718">
    <property type="term" value="P:siderophore transmembrane transport"/>
    <property type="evidence" value="ECO:0007669"/>
    <property type="project" value="TreeGrafter"/>
</dbReference>
<evidence type="ECO:0000256" key="3">
    <source>
        <dbReference type="SAM" id="MobiDB-lite"/>
    </source>
</evidence>
<keyword evidence="1" id="KW-0732">Signal</keyword>
<gene>
    <name evidence="5" type="ORF">SAMN05444410_11130</name>
</gene>
<dbReference type="InterPro" id="IPR023997">
    <property type="entry name" value="TonB-dep_OMP_SusC/RagA_CS"/>
</dbReference>
<reference evidence="5 6" key="1">
    <citation type="submission" date="2016-10" db="EMBL/GenBank/DDBJ databases">
        <authorList>
            <person name="Varghese N."/>
            <person name="Submissions S."/>
        </authorList>
    </citation>
    <scope>NUCLEOTIDE SEQUENCE [LARGE SCALE GENOMIC DNA]</scope>
    <source>
        <strain evidence="5 6">DSM 25353</strain>
    </source>
</reference>
<feature type="domain" description="TonB-dependent receptor plug" evidence="4">
    <location>
        <begin position="137"/>
        <end position="238"/>
    </location>
</feature>
<dbReference type="EMBL" id="FNNO01000011">
    <property type="protein sequence ID" value="SDX21873.1"/>
    <property type="molecule type" value="Genomic_DNA"/>
</dbReference>
<dbReference type="InterPro" id="IPR012910">
    <property type="entry name" value="Plug_dom"/>
</dbReference>
<dbReference type="GO" id="GO:0009279">
    <property type="term" value="C:cell outer membrane"/>
    <property type="evidence" value="ECO:0007669"/>
    <property type="project" value="UniProtKB-SubCell"/>
</dbReference>
<keyword evidence="2" id="KW-0812">Transmembrane</keyword>
<dbReference type="Gene3D" id="2.170.130.10">
    <property type="entry name" value="TonB-dependent receptor, plug domain"/>
    <property type="match status" value="1"/>
</dbReference>
<dbReference type="InterPro" id="IPR023996">
    <property type="entry name" value="TonB-dep_OMP_SusC/RagA"/>
</dbReference>
<dbReference type="AlphaFoldDB" id="A0A8X8LEE9"/>
<keyword evidence="2" id="KW-1134">Transmembrane beta strand</keyword>
<dbReference type="InterPro" id="IPR039426">
    <property type="entry name" value="TonB-dep_rcpt-like"/>
</dbReference>
<comment type="caution">
    <text evidence="5">The sequence shown here is derived from an EMBL/GenBank/DDBJ whole genome shotgun (WGS) entry which is preliminary data.</text>
</comment>
<dbReference type="PANTHER" id="PTHR30069:SF29">
    <property type="entry name" value="HEMOGLOBIN AND HEMOGLOBIN-HAPTOGLOBIN-BINDING PROTEIN 1-RELATED"/>
    <property type="match status" value="1"/>
</dbReference>
<evidence type="ECO:0000256" key="2">
    <source>
        <dbReference type="PROSITE-ProRule" id="PRU01360"/>
    </source>
</evidence>
<keyword evidence="2" id="KW-0998">Cell outer membrane</keyword>
<sequence length="1066" mass="119428">MKNWPLESSFAGRGRPPRRGTVHGKKQLLLLFLLGCFFTAQSQTLLTGRVVDSAGNKPLQGVTVATDMSKRSAVTNALGVYQIRVTDKDKKLVFSYVGMKPVTRMLGSSAVYDVTMVTDISGLSDVVVVGYGTQKRSATTGSIATITTKDIDRVHGGATVSTTLAGKLPGVTFRMPDGRPGSSANIQIRNMGTPLYVIDGIQQDEGQFNNLAPNDIESISILKDASAAIYGVRAANGVVVVTTKRGATGKNNVNIDAYSGWQQWFRFPKVLNNSYDYMSYLAEAQVNSFGSTNITQTELDKYKQGASAGLQYRSFDWRKFIMSNDFAPQNSINVNINGGSDKVNYYVSATNFYQNSVLGKEYQFMRTNIQSNITAKLASGFKVGMDVNGRIESRENPGVPGLDDYWLARFAVLRNTPLERPYANDNPAYLNNIGHTETNYAFLNERLSGKFRSDWRVLQANFHADYEVPGVKGLTLRGLYSYYIADYLLNNHEFTYNAYTFNPTDSSYNVTGGSTNPWREREQIKQINTTMQGQISYNNTFGDHTIGATMVAERLKSQRTRNWIHASPVSNNLPLIYFPTADTYQDSDDKQARVGYIVRLNYNYANRYYLELSGRRDASYLFAPGYRVGYFPGGSVGWRITEEPFFRNLLHNNKNILSDLKLRASYGILGDDNPNGSPIVAPYAYLPGYNYNQGTAIIDGNALTVSRDKGIPTTNITWLKSRITDLGLDFVLLKGKLTGSIDYFYRKRTGLPASKNDVIVPQELGYSLPLANLNSDAQYGEELSIAYTGKINAVNISVGGNISYTRSEFLQSYNPLFLNSWDQYRNSSEGRFTNIGWGYTVVGQFTSQDQINHYPVNIDGKGNKTLLPGDLIYKDWNGDGKIDQYDMRPIGYGYGTQPNINFGFNFALAYNHFDFHADFSGASGYTWYQNWEMRWAFQNNGNLNTIFTDRWHHSNPLDPTSPWIPGKYPPTRLNPGTGHSDYNANSTFWLHNVTQIRARTVEFGYTMPTSLVKKAGLQRARFYANVYNLFSIDNLKQYGIDPEVIDDNGLQFPQSRVYNVGVNLTF</sequence>
<dbReference type="GO" id="GO:0015344">
    <property type="term" value="F:siderophore uptake transmembrane transporter activity"/>
    <property type="evidence" value="ECO:0007669"/>
    <property type="project" value="TreeGrafter"/>
</dbReference>
<evidence type="ECO:0000256" key="1">
    <source>
        <dbReference type="ARBA" id="ARBA00022729"/>
    </source>
</evidence>